<dbReference type="PROSITE" id="PS01124">
    <property type="entry name" value="HTH_ARAC_FAMILY_2"/>
    <property type="match status" value="1"/>
</dbReference>
<accession>A0A916RAW8</accession>
<keyword evidence="2" id="KW-0238">DNA-binding</keyword>
<dbReference type="Gene3D" id="1.10.10.60">
    <property type="entry name" value="Homeodomain-like"/>
    <property type="match status" value="2"/>
</dbReference>
<dbReference type="AlphaFoldDB" id="A0A916RAW8"/>
<dbReference type="PANTHER" id="PTHR43130">
    <property type="entry name" value="ARAC-FAMILY TRANSCRIPTIONAL REGULATOR"/>
    <property type="match status" value="1"/>
</dbReference>
<feature type="domain" description="HTH araC/xylS-type" evidence="4">
    <location>
        <begin position="235"/>
        <end position="333"/>
    </location>
</feature>
<dbReference type="InterPro" id="IPR029062">
    <property type="entry name" value="Class_I_gatase-like"/>
</dbReference>
<dbReference type="RefSeq" id="WP_164735079.1">
    <property type="nucleotide sequence ID" value="NZ_BMKB01000002.1"/>
</dbReference>
<name>A0A916RAW8_9HYPH</name>
<gene>
    <name evidence="5" type="ORF">GCM10011499_15660</name>
</gene>
<sequence>MSLHPDKRPRVHVLASAETSALVLYGLLDVLGSVGAIYSEVTTGNPGEPLFSVKVAAENRDPFRCFGHVIVEPDEALADIESTDIAIVCDMYQPIDRPPFGLYRAETAWLRRMYEGGALVASVCSGSLILAEAGLLDGMETAGHWCYAQTFRDYYPKVVMREDLALCCAGPDERIITTGAVSAWQDLALYLIARFCGHEHAVQTANIYLFSEHAEGQLPYVVSTPRIQSTDAAVRDAQIWIADNYATHNPVGKLAHKIGLSQRNFTRRFRAATGITPLEYVQLIRVEEAKQLLETGRLSIEDAGYAVGYDDPTSFGRLFKRRTGLTPAAYRRKFATLTAINIPAQTKPDFSQLSTRTR</sequence>
<keyword evidence="6" id="KW-1185">Reference proteome</keyword>
<dbReference type="Pfam" id="PF12833">
    <property type="entry name" value="HTH_18"/>
    <property type="match status" value="1"/>
</dbReference>
<dbReference type="Pfam" id="PF01965">
    <property type="entry name" value="DJ-1_PfpI"/>
    <property type="match status" value="1"/>
</dbReference>
<dbReference type="InterPro" id="IPR018062">
    <property type="entry name" value="HTH_AraC-typ_CS"/>
</dbReference>
<dbReference type="Gene3D" id="3.40.50.880">
    <property type="match status" value="1"/>
</dbReference>
<proteinExistence type="predicted"/>
<keyword evidence="1" id="KW-0805">Transcription regulation</keyword>
<dbReference type="GO" id="GO:0043565">
    <property type="term" value="F:sequence-specific DNA binding"/>
    <property type="evidence" value="ECO:0007669"/>
    <property type="project" value="InterPro"/>
</dbReference>
<evidence type="ECO:0000256" key="1">
    <source>
        <dbReference type="ARBA" id="ARBA00023015"/>
    </source>
</evidence>
<dbReference type="SUPFAM" id="SSF46689">
    <property type="entry name" value="Homeodomain-like"/>
    <property type="match status" value="2"/>
</dbReference>
<dbReference type="SUPFAM" id="SSF52317">
    <property type="entry name" value="Class I glutamine amidotransferase-like"/>
    <property type="match status" value="1"/>
</dbReference>
<dbReference type="InterPro" id="IPR002818">
    <property type="entry name" value="DJ-1/PfpI"/>
</dbReference>
<dbReference type="InterPro" id="IPR018060">
    <property type="entry name" value="HTH_AraC"/>
</dbReference>
<organism evidence="5 6">
    <name type="scientific">Pelagibacterium lentulum</name>
    <dbReference type="NCBI Taxonomy" id="2029865"/>
    <lineage>
        <taxon>Bacteria</taxon>
        <taxon>Pseudomonadati</taxon>
        <taxon>Pseudomonadota</taxon>
        <taxon>Alphaproteobacteria</taxon>
        <taxon>Hyphomicrobiales</taxon>
        <taxon>Devosiaceae</taxon>
        <taxon>Pelagibacterium</taxon>
    </lineage>
</organism>
<keyword evidence="3" id="KW-0804">Transcription</keyword>
<evidence type="ECO:0000313" key="5">
    <source>
        <dbReference type="EMBL" id="GGA46759.1"/>
    </source>
</evidence>
<evidence type="ECO:0000256" key="2">
    <source>
        <dbReference type="ARBA" id="ARBA00023125"/>
    </source>
</evidence>
<evidence type="ECO:0000256" key="3">
    <source>
        <dbReference type="ARBA" id="ARBA00023163"/>
    </source>
</evidence>
<dbReference type="InterPro" id="IPR052158">
    <property type="entry name" value="INH-QAR"/>
</dbReference>
<protein>
    <submittedName>
        <fullName evidence="5">AraC family transcriptional regulator</fullName>
    </submittedName>
</protein>
<reference evidence="5 6" key="1">
    <citation type="journal article" date="2014" name="Int. J. Syst. Evol. Microbiol.">
        <title>Complete genome sequence of Corynebacterium casei LMG S-19264T (=DSM 44701T), isolated from a smear-ripened cheese.</title>
        <authorList>
            <consortium name="US DOE Joint Genome Institute (JGI-PGF)"/>
            <person name="Walter F."/>
            <person name="Albersmeier A."/>
            <person name="Kalinowski J."/>
            <person name="Ruckert C."/>
        </authorList>
    </citation>
    <scope>NUCLEOTIDE SEQUENCE [LARGE SCALE GENOMIC DNA]</scope>
    <source>
        <strain evidence="5 6">CGMCC 1.15896</strain>
    </source>
</reference>
<dbReference type="Proteomes" id="UP000596977">
    <property type="component" value="Unassembled WGS sequence"/>
</dbReference>
<dbReference type="GO" id="GO:0003700">
    <property type="term" value="F:DNA-binding transcription factor activity"/>
    <property type="evidence" value="ECO:0007669"/>
    <property type="project" value="InterPro"/>
</dbReference>
<evidence type="ECO:0000259" key="4">
    <source>
        <dbReference type="PROSITE" id="PS01124"/>
    </source>
</evidence>
<dbReference type="EMBL" id="BMKB01000002">
    <property type="protein sequence ID" value="GGA46759.1"/>
    <property type="molecule type" value="Genomic_DNA"/>
</dbReference>
<dbReference type="SMART" id="SM00342">
    <property type="entry name" value="HTH_ARAC"/>
    <property type="match status" value="1"/>
</dbReference>
<dbReference type="PANTHER" id="PTHR43130:SF3">
    <property type="entry name" value="HTH-TYPE TRANSCRIPTIONAL REGULATOR RV1931C"/>
    <property type="match status" value="1"/>
</dbReference>
<dbReference type="PROSITE" id="PS00041">
    <property type="entry name" value="HTH_ARAC_FAMILY_1"/>
    <property type="match status" value="1"/>
</dbReference>
<evidence type="ECO:0000313" key="6">
    <source>
        <dbReference type="Proteomes" id="UP000596977"/>
    </source>
</evidence>
<dbReference type="InterPro" id="IPR009057">
    <property type="entry name" value="Homeodomain-like_sf"/>
</dbReference>
<comment type="caution">
    <text evidence="5">The sequence shown here is derived from an EMBL/GenBank/DDBJ whole genome shotgun (WGS) entry which is preliminary data.</text>
</comment>